<dbReference type="InterPro" id="IPR002716">
    <property type="entry name" value="PIN_dom"/>
</dbReference>
<dbReference type="PANTHER" id="PTHR34610">
    <property type="entry name" value="SSL7007 PROTEIN"/>
    <property type="match status" value="1"/>
</dbReference>
<keyword evidence="3" id="KW-1185">Reference proteome</keyword>
<dbReference type="OrthoDB" id="597986at2"/>
<dbReference type="NCBIfam" id="TIGR00305">
    <property type="entry name" value="putative toxin-antitoxin system toxin component, PIN family"/>
    <property type="match status" value="1"/>
</dbReference>
<gene>
    <name evidence="2" type="ORF">EHV08_07875</name>
</gene>
<organism evidence="2 3">
    <name type="scientific">Prevotella koreensis</name>
    <dbReference type="NCBI Taxonomy" id="2490854"/>
    <lineage>
        <taxon>Bacteria</taxon>
        <taxon>Pseudomonadati</taxon>
        <taxon>Bacteroidota</taxon>
        <taxon>Bacteroidia</taxon>
        <taxon>Bacteroidales</taxon>
        <taxon>Prevotellaceae</taxon>
        <taxon>Prevotella</taxon>
    </lineage>
</organism>
<dbReference type="EMBL" id="RYYU01000001">
    <property type="protein sequence ID" value="RUL59686.1"/>
    <property type="molecule type" value="Genomic_DNA"/>
</dbReference>
<sequence>MKVIIDCNIWISFLLGHQTFLVRKILINPTFDIFVCHELLTEIKDVASREKIRKYIDISDIDDLLNLIHDFCIYAEIQHVAASQIRDAKDLYLLSLSETVGADYIVSGDKYLLVLERHGQTKMIKLMDFKLLCGL</sequence>
<dbReference type="InterPro" id="IPR002850">
    <property type="entry name" value="PIN_toxin-like"/>
</dbReference>
<name>A0A3S0S051_9BACT</name>
<dbReference type="RefSeq" id="WP_126678791.1">
    <property type="nucleotide sequence ID" value="NZ_RYYU01000001.1"/>
</dbReference>
<feature type="domain" description="PIN" evidence="1">
    <location>
        <begin position="2"/>
        <end position="110"/>
    </location>
</feature>
<evidence type="ECO:0000313" key="3">
    <source>
        <dbReference type="Proteomes" id="UP000278983"/>
    </source>
</evidence>
<dbReference type="AlphaFoldDB" id="A0A3S0S051"/>
<comment type="caution">
    <text evidence="2">The sequence shown here is derived from an EMBL/GenBank/DDBJ whole genome shotgun (WGS) entry which is preliminary data.</text>
</comment>
<accession>A0A3S0S051</accession>
<dbReference type="SUPFAM" id="SSF88723">
    <property type="entry name" value="PIN domain-like"/>
    <property type="match status" value="1"/>
</dbReference>
<protein>
    <submittedName>
        <fullName evidence="2">Putative toxin-antitoxin system toxin component, PIN family</fullName>
    </submittedName>
</protein>
<evidence type="ECO:0000313" key="2">
    <source>
        <dbReference type="EMBL" id="RUL59686.1"/>
    </source>
</evidence>
<dbReference type="Pfam" id="PF13470">
    <property type="entry name" value="PIN_3"/>
    <property type="match status" value="1"/>
</dbReference>
<evidence type="ECO:0000259" key="1">
    <source>
        <dbReference type="Pfam" id="PF13470"/>
    </source>
</evidence>
<dbReference type="PANTHER" id="PTHR34610:SF4">
    <property type="entry name" value="SLL8027 PROTEIN"/>
    <property type="match status" value="1"/>
</dbReference>
<dbReference type="InterPro" id="IPR029060">
    <property type="entry name" value="PIN-like_dom_sf"/>
</dbReference>
<proteinExistence type="predicted"/>
<dbReference type="Proteomes" id="UP000278983">
    <property type="component" value="Unassembled WGS sequence"/>
</dbReference>
<reference evidence="2 3" key="1">
    <citation type="submission" date="2018-12" db="EMBL/GenBank/DDBJ databases">
        <title>Genome sequencing of Prevotella sp. KCOM 3155 (= JS262).</title>
        <authorList>
            <person name="Kook J.-K."/>
            <person name="Park S.-N."/>
            <person name="Lim Y.K."/>
        </authorList>
    </citation>
    <scope>NUCLEOTIDE SEQUENCE [LARGE SCALE GENOMIC DNA]</scope>
    <source>
        <strain evidence="2 3">KCOM 3155</strain>
    </source>
</reference>